<proteinExistence type="predicted"/>
<dbReference type="Proteomes" id="UP000092445">
    <property type="component" value="Unassembled WGS sequence"/>
</dbReference>
<accession>A0A1B0AAR7</accession>
<evidence type="ECO:0000313" key="2">
    <source>
        <dbReference type="Proteomes" id="UP000092445"/>
    </source>
</evidence>
<evidence type="ECO:0000313" key="1">
    <source>
        <dbReference type="EnsemblMetazoa" id="GPAI039618-PA"/>
    </source>
</evidence>
<organism evidence="1 2">
    <name type="scientific">Glossina pallidipes</name>
    <name type="common">Tsetse fly</name>
    <dbReference type="NCBI Taxonomy" id="7398"/>
    <lineage>
        <taxon>Eukaryota</taxon>
        <taxon>Metazoa</taxon>
        <taxon>Ecdysozoa</taxon>
        <taxon>Arthropoda</taxon>
        <taxon>Hexapoda</taxon>
        <taxon>Insecta</taxon>
        <taxon>Pterygota</taxon>
        <taxon>Neoptera</taxon>
        <taxon>Endopterygota</taxon>
        <taxon>Diptera</taxon>
        <taxon>Brachycera</taxon>
        <taxon>Muscomorpha</taxon>
        <taxon>Hippoboscoidea</taxon>
        <taxon>Glossinidae</taxon>
        <taxon>Glossina</taxon>
    </lineage>
</organism>
<protein>
    <submittedName>
        <fullName evidence="1">Uncharacterized protein</fullName>
    </submittedName>
</protein>
<keyword evidence="2" id="KW-1185">Reference proteome</keyword>
<dbReference type="AlphaFoldDB" id="A0A1B0AAR7"/>
<dbReference type="VEuPathDB" id="VectorBase:GPAI039618"/>
<reference evidence="2" key="1">
    <citation type="submission" date="2014-03" db="EMBL/GenBank/DDBJ databases">
        <authorList>
            <person name="Aksoy S."/>
            <person name="Warren W."/>
            <person name="Wilson R.K."/>
        </authorList>
    </citation>
    <scope>NUCLEOTIDE SEQUENCE [LARGE SCALE GENOMIC DNA]</scope>
    <source>
        <strain evidence="2">IAEA</strain>
    </source>
</reference>
<name>A0A1B0AAR7_GLOPL</name>
<dbReference type="EnsemblMetazoa" id="GPAI039618-RA">
    <property type="protein sequence ID" value="GPAI039618-PA"/>
    <property type="gene ID" value="GPAI039618"/>
</dbReference>
<reference evidence="1" key="2">
    <citation type="submission" date="2020-05" db="UniProtKB">
        <authorList>
            <consortium name="EnsemblMetazoa"/>
        </authorList>
    </citation>
    <scope>IDENTIFICATION</scope>
    <source>
        <strain evidence="1">IAEA</strain>
    </source>
</reference>
<sequence>MTKRRQTADNNLPAAENVKNALDLSQLNPCVMDHKRRKQQMPTQTYYTSNKTYKQFSSMFLAELQVIASLIVSVDMGGSSPFLRTENAYICPDSAFYLHFCNRERVQNEQARDHGMDGQKG</sequence>